<reference evidence="1" key="1">
    <citation type="journal article" date="2017" name="Nature">
        <title>The sunflower genome provides insights into oil metabolism, flowering and Asterid evolution.</title>
        <authorList>
            <person name="Badouin H."/>
            <person name="Gouzy J."/>
            <person name="Grassa C.J."/>
            <person name="Murat F."/>
            <person name="Staton S.E."/>
            <person name="Cottret L."/>
            <person name="Lelandais-Briere C."/>
            <person name="Owens G.L."/>
            <person name="Carrere S."/>
            <person name="Mayjonade B."/>
            <person name="Legrand L."/>
            <person name="Gill N."/>
            <person name="Kane N.C."/>
            <person name="Bowers J.E."/>
            <person name="Hubner S."/>
            <person name="Bellec A."/>
            <person name="Berard A."/>
            <person name="Berges H."/>
            <person name="Blanchet N."/>
            <person name="Boniface M.C."/>
            <person name="Brunel D."/>
            <person name="Catrice O."/>
            <person name="Chaidir N."/>
            <person name="Claudel C."/>
            <person name="Donnadieu C."/>
            <person name="Faraut T."/>
            <person name="Fievet G."/>
            <person name="Helmstetter N."/>
            <person name="King M."/>
            <person name="Knapp S.J."/>
            <person name="Lai Z."/>
            <person name="Le Paslier M.C."/>
            <person name="Lippi Y."/>
            <person name="Lorenzon L."/>
            <person name="Mandel J.R."/>
            <person name="Marage G."/>
            <person name="Marchand G."/>
            <person name="Marquand E."/>
            <person name="Bret-Mestries E."/>
            <person name="Morien E."/>
            <person name="Nambeesan S."/>
            <person name="Nguyen T."/>
            <person name="Pegot-Espagnet P."/>
            <person name="Pouilly N."/>
            <person name="Raftis F."/>
            <person name="Sallet E."/>
            <person name="Schiex T."/>
            <person name="Thomas J."/>
            <person name="Vandecasteele C."/>
            <person name="Vares D."/>
            <person name="Vear F."/>
            <person name="Vautrin S."/>
            <person name="Crespi M."/>
            <person name="Mangin B."/>
            <person name="Burke J.M."/>
            <person name="Salse J."/>
            <person name="Munos S."/>
            <person name="Vincourt P."/>
            <person name="Rieseberg L.H."/>
            <person name="Langlade N.B."/>
        </authorList>
    </citation>
    <scope>NUCLEOTIDE SEQUENCE</scope>
    <source>
        <tissue evidence="1">Leaves</tissue>
    </source>
</reference>
<reference evidence="1" key="2">
    <citation type="submission" date="2020-06" db="EMBL/GenBank/DDBJ databases">
        <title>Helianthus annuus Genome sequencing and assembly Release 2.</title>
        <authorList>
            <person name="Gouzy J."/>
            <person name="Langlade N."/>
            <person name="Munos S."/>
        </authorList>
    </citation>
    <scope>NUCLEOTIDE SEQUENCE</scope>
    <source>
        <tissue evidence="1">Leaves</tissue>
    </source>
</reference>
<gene>
    <name evidence="1" type="ORF">HanXRQr2_Chr01g0022621</name>
</gene>
<dbReference type="AlphaFoldDB" id="A0A9K3JV80"/>
<dbReference type="EMBL" id="MNCJ02000316">
    <property type="protein sequence ID" value="KAF5822104.1"/>
    <property type="molecule type" value="Genomic_DNA"/>
</dbReference>
<dbReference type="Gramene" id="mRNA:HanXRQr2_Chr01g0022621">
    <property type="protein sequence ID" value="mRNA:HanXRQr2_Chr01g0022621"/>
    <property type="gene ID" value="HanXRQr2_Chr01g0022621"/>
</dbReference>
<dbReference type="Proteomes" id="UP000215914">
    <property type="component" value="Unassembled WGS sequence"/>
</dbReference>
<protein>
    <submittedName>
        <fullName evidence="1">Uncharacterized protein</fullName>
    </submittedName>
</protein>
<name>A0A9K3JV80_HELAN</name>
<keyword evidence="2" id="KW-1185">Reference proteome</keyword>
<evidence type="ECO:0000313" key="2">
    <source>
        <dbReference type="Proteomes" id="UP000215914"/>
    </source>
</evidence>
<proteinExistence type="predicted"/>
<sequence>MHPLKHSVQHLQVPQIQHLNGSEDDSVFPALPNRKLEISDCNLRNVGKLLPSDPATEIAYGCLSIINRTKF</sequence>
<comment type="caution">
    <text evidence="1">The sequence shown here is derived from an EMBL/GenBank/DDBJ whole genome shotgun (WGS) entry which is preliminary data.</text>
</comment>
<evidence type="ECO:0000313" key="1">
    <source>
        <dbReference type="EMBL" id="KAF5822104.1"/>
    </source>
</evidence>
<organism evidence="1 2">
    <name type="scientific">Helianthus annuus</name>
    <name type="common">Common sunflower</name>
    <dbReference type="NCBI Taxonomy" id="4232"/>
    <lineage>
        <taxon>Eukaryota</taxon>
        <taxon>Viridiplantae</taxon>
        <taxon>Streptophyta</taxon>
        <taxon>Embryophyta</taxon>
        <taxon>Tracheophyta</taxon>
        <taxon>Spermatophyta</taxon>
        <taxon>Magnoliopsida</taxon>
        <taxon>eudicotyledons</taxon>
        <taxon>Gunneridae</taxon>
        <taxon>Pentapetalae</taxon>
        <taxon>asterids</taxon>
        <taxon>campanulids</taxon>
        <taxon>Asterales</taxon>
        <taxon>Asteraceae</taxon>
        <taxon>Asteroideae</taxon>
        <taxon>Heliantheae alliance</taxon>
        <taxon>Heliantheae</taxon>
        <taxon>Helianthus</taxon>
    </lineage>
</organism>
<accession>A0A9K3JV80</accession>